<reference evidence="1 2" key="1">
    <citation type="journal article" date="2016" name="Nat. Commun.">
        <title>Thousands of microbial genomes shed light on interconnected biogeochemical processes in an aquifer system.</title>
        <authorList>
            <person name="Anantharaman K."/>
            <person name="Brown C.T."/>
            <person name="Hug L.A."/>
            <person name="Sharon I."/>
            <person name="Castelle C.J."/>
            <person name="Probst A.J."/>
            <person name="Thomas B.C."/>
            <person name="Singh A."/>
            <person name="Wilkins M.J."/>
            <person name="Karaoz U."/>
            <person name="Brodie E.L."/>
            <person name="Williams K.H."/>
            <person name="Hubbard S.S."/>
            <person name="Banfield J.F."/>
        </authorList>
    </citation>
    <scope>NUCLEOTIDE SEQUENCE [LARGE SCALE GENOMIC DNA]</scope>
</reference>
<gene>
    <name evidence="1" type="ORF">A3A64_00820</name>
</gene>
<sequence>MKFIDGIKLQGRPITIPDASRNELPELFVELGYKVGAEIGVYKGAFTEKFCKAGLTMYAIDPWLGYAGAGRTQQDQARQDFLYGHTKRTLNPYKNCTIIRAPSMVALQQIQDESLDFVYIDGDHSFRHIAEDLVEWSKKVRSGGAVSGHDYFYYGPHSTRVICQVSPVVDAYVKTFEIPNLYVFCKGKNATDKDDRYPSWMFFKL</sequence>
<dbReference type="Pfam" id="PF13578">
    <property type="entry name" value="Methyltransf_24"/>
    <property type="match status" value="1"/>
</dbReference>
<dbReference type="Gene3D" id="3.40.50.150">
    <property type="entry name" value="Vaccinia Virus protein VP39"/>
    <property type="match status" value="1"/>
</dbReference>
<dbReference type="Proteomes" id="UP000178305">
    <property type="component" value="Unassembled WGS sequence"/>
</dbReference>
<name>A0A1F6AUY6_9BACT</name>
<dbReference type="SUPFAM" id="SSF53335">
    <property type="entry name" value="S-adenosyl-L-methionine-dependent methyltransferases"/>
    <property type="match status" value="1"/>
</dbReference>
<dbReference type="EMBL" id="MFJY01000002">
    <property type="protein sequence ID" value="OGG28490.1"/>
    <property type="molecule type" value="Genomic_DNA"/>
</dbReference>
<dbReference type="AlphaFoldDB" id="A0A1F6AUY6"/>
<evidence type="ECO:0000313" key="2">
    <source>
        <dbReference type="Proteomes" id="UP000178305"/>
    </source>
</evidence>
<comment type="caution">
    <text evidence="1">The sequence shown here is derived from an EMBL/GenBank/DDBJ whole genome shotgun (WGS) entry which is preliminary data.</text>
</comment>
<evidence type="ECO:0008006" key="3">
    <source>
        <dbReference type="Google" id="ProtNLM"/>
    </source>
</evidence>
<proteinExistence type="predicted"/>
<organism evidence="1 2">
    <name type="scientific">Candidatus Gottesmanbacteria bacterium RIFCSPLOWO2_01_FULL_48_11</name>
    <dbReference type="NCBI Taxonomy" id="1798395"/>
    <lineage>
        <taxon>Bacteria</taxon>
        <taxon>Candidatus Gottesmaniibacteriota</taxon>
    </lineage>
</organism>
<dbReference type="InterPro" id="IPR029063">
    <property type="entry name" value="SAM-dependent_MTases_sf"/>
</dbReference>
<accession>A0A1F6AUY6</accession>
<protein>
    <recommendedName>
        <fullName evidence="3">Methyltransferase</fullName>
    </recommendedName>
</protein>
<evidence type="ECO:0000313" key="1">
    <source>
        <dbReference type="EMBL" id="OGG28490.1"/>
    </source>
</evidence>